<dbReference type="AlphaFoldDB" id="A0A2P2NJ72"/>
<accession>A0A2P2NJ72</accession>
<dbReference type="EMBL" id="GGEC01062054">
    <property type="protein sequence ID" value="MBX42538.1"/>
    <property type="molecule type" value="Transcribed_RNA"/>
</dbReference>
<reference evidence="1" key="1">
    <citation type="submission" date="2018-02" db="EMBL/GenBank/DDBJ databases">
        <title>Rhizophora mucronata_Transcriptome.</title>
        <authorList>
            <person name="Meera S.P."/>
            <person name="Sreeshan A."/>
            <person name="Augustine A."/>
        </authorList>
    </citation>
    <scope>NUCLEOTIDE SEQUENCE</scope>
    <source>
        <tissue evidence="1">Leaf</tissue>
    </source>
</reference>
<protein>
    <submittedName>
        <fullName evidence="1">Uncharacterized protein</fullName>
    </submittedName>
</protein>
<organism evidence="1">
    <name type="scientific">Rhizophora mucronata</name>
    <name type="common">Asiatic mangrove</name>
    <dbReference type="NCBI Taxonomy" id="61149"/>
    <lineage>
        <taxon>Eukaryota</taxon>
        <taxon>Viridiplantae</taxon>
        <taxon>Streptophyta</taxon>
        <taxon>Embryophyta</taxon>
        <taxon>Tracheophyta</taxon>
        <taxon>Spermatophyta</taxon>
        <taxon>Magnoliopsida</taxon>
        <taxon>eudicotyledons</taxon>
        <taxon>Gunneridae</taxon>
        <taxon>Pentapetalae</taxon>
        <taxon>rosids</taxon>
        <taxon>fabids</taxon>
        <taxon>Malpighiales</taxon>
        <taxon>Rhizophoraceae</taxon>
        <taxon>Rhizophora</taxon>
    </lineage>
</organism>
<evidence type="ECO:0000313" key="1">
    <source>
        <dbReference type="EMBL" id="MBX42538.1"/>
    </source>
</evidence>
<name>A0A2P2NJ72_RHIMU</name>
<sequence>MASIMPTVVTLVLRSNASFIELSIRSNQSS</sequence>
<proteinExistence type="predicted"/>